<feature type="region of interest" description="Disordered" evidence="2">
    <location>
        <begin position="1"/>
        <end position="21"/>
    </location>
</feature>
<evidence type="ECO:0000313" key="3">
    <source>
        <dbReference type="EMBL" id="MEQ2186276.1"/>
    </source>
</evidence>
<gene>
    <name evidence="3" type="ORF">GOODEAATRI_026969</name>
</gene>
<evidence type="ECO:0000256" key="1">
    <source>
        <dbReference type="SAM" id="Coils"/>
    </source>
</evidence>
<sequence length="237" mass="27721">EALERAAGEQREEEQTSVSPLKFLDHMIVHGNDAHERLSRRFSAGTKSMDRSHLGGKQQSMKSRGEEPQALKSQLLLVHSQLQYERFKRQQHAIRNRRLLRRVINVTALEEQTVAMSELLENRSRLKDLEAELQRANNKANHAEHLLTQLSLKEEAMLQRSMGKEFQRLKDCNVQQKQKLEAANHRIAELENQLAKKEKLILDQKKLLEDTKNQNRSESRAEHKRLNVKHTRFDMKV</sequence>
<name>A0ABV0PSC4_9TELE</name>
<evidence type="ECO:0008006" key="5">
    <source>
        <dbReference type="Google" id="ProtNLM"/>
    </source>
</evidence>
<comment type="caution">
    <text evidence="3">The sequence shown here is derived from an EMBL/GenBank/DDBJ whole genome shotgun (WGS) entry which is preliminary data.</text>
</comment>
<dbReference type="PANTHER" id="PTHR15154:SF2">
    <property type="entry name" value="HAMARTIN"/>
    <property type="match status" value="1"/>
</dbReference>
<feature type="non-terminal residue" evidence="3">
    <location>
        <position position="1"/>
    </location>
</feature>
<reference evidence="3 4" key="1">
    <citation type="submission" date="2021-06" db="EMBL/GenBank/DDBJ databases">
        <authorList>
            <person name="Palmer J.M."/>
        </authorList>
    </citation>
    <scope>NUCLEOTIDE SEQUENCE [LARGE SCALE GENOMIC DNA]</scope>
    <source>
        <strain evidence="3 4">GA_2019</strain>
        <tissue evidence="3">Muscle</tissue>
    </source>
</reference>
<keyword evidence="1" id="KW-0175">Coiled coil</keyword>
<dbReference type="Proteomes" id="UP001476798">
    <property type="component" value="Unassembled WGS sequence"/>
</dbReference>
<feature type="coiled-coil region" evidence="1">
    <location>
        <begin position="109"/>
        <end position="214"/>
    </location>
</feature>
<feature type="region of interest" description="Disordered" evidence="2">
    <location>
        <begin position="43"/>
        <end position="68"/>
    </location>
</feature>
<feature type="compositionally biased region" description="Basic and acidic residues" evidence="2">
    <location>
        <begin position="1"/>
        <end position="14"/>
    </location>
</feature>
<dbReference type="EMBL" id="JAHRIO010083404">
    <property type="protein sequence ID" value="MEQ2186276.1"/>
    <property type="molecule type" value="Genomic_DNA"/>
</dbReference>
<dbReference type="Pfam" id="PF04388">
    <property type="entry name" value="Hamartin"/>
    <property type="match status" value="1"/>
</dbReference>
<accession>A0ABV0PSC4</accession>
<keyword evidence="4" id="KW-1185">Reference proteome</keyword>
<organism evidence="3 4">
    <name type="scientific">Goodea atripinnis</name>
    <dbReference type="NCBI Taxonomy" id="208336"/>
    <lineage>
        <taxon>Eukaryota</taxon>
        <taxon>Metazoa</taxon>
        <taxon>Chordata</taxon>
        <taxon>Craniata</taxon>
        <taxon>Vertebrata</taxon>
        <taxon>Euteleostomi</taxon>
        <taxon>Actinopterygii</taxon>
        <taxon>Neopterygii</taxon>
        <taxon>Teleostei</taxon>
        <taxon>Neoteleostei</taxon>
        <taxon>Acanthomorphata</taxon>
        <taxon>Ovalentaria</taxon>
        <taxon>Atherinomorphae</taxon>
        <taxon>Cyprinodontiformes</taxon>
        <taxon>Goodeidae</taxon>
        <taxon>Goodea</taxon>
    </lineage>
</organism>
<dbReference type="InterPro" id="IPR007483">
    <property type="entry name" value="Hamartin"/>
</dbReference>
<dbReference type="PANTHER" id="PTHR15154">
    <property type="entry name" value="HAMARTIN"/>
    <property type="match status" value="1"/>
</dbReference>
<evidence type="ECO:0000256" key="2">
    <source>
        <dbReference type="SAM" id="MobiDB-lite"/>
    </source>
</evidence>
<evidence type="ECO:0000313" key="4">
    <source>
        <dbReference type="Proteomes" id="UP001476798"/>
    </source>
</evidence>
<proteinExistence type="predicted"/>
<protein>
    <recommendedName>
        <fullName evidence="5">Lebercilin domain-containing protein</fullName>
    </recommendedName>
</protein>